<evidence type="ECO:0008006" key="4">
    <source>
        <dbReference type="Google" id="ProtNLM"/>
    </source>
</evidence>
<name>A0A0K1ERS9_CHOCO</name>
<reference evidence="2 3" key="1">
    <citation type="submission" date="2015-07" db="EMBL/GenBank/DDBJ databases">
        <title>Genome analysis of myxobacterium Chondromyces crocatus Cm c5 reveals a high potential for natural compound synthesis and the genetic basis for the loss of fruiting body formation.</title>
        <authorList>
            <person name="Zaburannyi N."/>
            <person name="Bunk B."/>
            <person name="Maier J."/>
            <person name="Overmann J."/>
            <person name="Mueller R."/>
        </authorList>
    </citation>
    <scope>NUCLEOTIDE SEQUENCE [LARGE SCALE GENOMIC DNA]</scope>
    <source>
        <strain evidence="2 3">Cm c5</strain>
    </source>
</reference>
<dbReference type="SUPFAM" id="SSF48371">
    <property type="entry name" value="ARM repeat"/>
    <property type="match status" value="1"/>
</dbReference>
<dbReference type="InterPro" id="IPR011989">
    <property type="entry name" value="ARM-like"/>
</dbReference>
<keyword evidence="3" id="KW-1185">Reference proteome</keyword>
<dbReference type="STRING" id="52.CMC5_077830"/>
<evidence type="ECO:0000313" key="2">
    <source>
        <dbReference type="EMBL" id="AKT43551.1"/>
    </source>
</evidence>
<evidence type="ECO:0000256" key="1">
    <source>
        <dbReference type="SAM" id="MobiDB-lite"/>
    </source>
</evidence>
<dbReference type="OrthoDB" id="5510862at2"/>
<dbReference type="Proteomes" id="UP000067626">
    <property type="component" value="Chromosome"/>
</dbReference>
<accession>A0A0K1ERS9</accession>
<dbReference type="AlphaFoldDB" id="A0A0K1ERS9"/>
<evidence type="ECO:0000313" key="3">
    <source>
        <dbReference type="Proteomes" id="UP000067626"/>
    </source>
</evidence>
<dbReference type="EMBL" id="CP012159">
    <property type="protein sequence ID" value="AKT43551.1"/>
    <property type="molecule type" value="Genomic_DNA"/>
</dbReference>
<organism evidence="2 3">
    <name type="scientific">Chondromyces crocatus</name>
    <dbReference type="NCBI Taxonomy" id="52"/>
    <lineage>
        <taxon>Bacteria</taxon>
        <taxon>Pseudomonadati</taxon>
        <taxon>Myxococcota</taxon>
        <taxon>Polyangia</taxon>
        <taxon>Polyangiales</taxon>
        <taxon>Polyangiaceae</taxon>
        <taxon>Chondromyces</taxon>
    </lineage>
</organism>
<feature type="compositionally biased region" description="Basic residues" evidence="1">
    <location>
        <begin position="174"/>
        <end position="186"/>
    </location>
</feature>
<protein>
    <recommendedName>
        <fullName evidence="4">PBS lyase</fullName>
    </recommendedName>
</protein>
<sequence>MDQSVKDLFAARDSGDKESSYEALVKLFALAEQPVDWAYEVWGTLVDDLSHADMHKRSFSAQMLSRLSQSDPEGRMLKDFPAVAAVMQDESFVVARHTMQSIWRVGLGGPAQVALVLAALSARFRGGEGEKNASLVRTDVIKSLRFLADAVGDAGEIEKHAGALMDAEPDEKARKKQRAAWKNPGR</sequence>
<dbReference type="InterPro" id="IPR016024">
    <property type="entry name" value="ARM-type_fold"/>
</dbReference>
<gene>
    <name evidence="2" type="ORF">CMC5_077830</name>
</gene>
<dbReference type="RefSeq" id="WP_050435000.1">
    <property type="nucleotide sequence ID" value="NZ_CP012159.1"/>
</dbReference>
<dbReference type="KEGG" id="ccro:CMC5_077830"/>
<dbReference type="Gene3D" id="1.25.10.10">
    <property type="entry name" value="Leucine-rich Repeat Variant"/>
    <property type="match status" value="1"/>
</dbReference>
<feature type="region of interest" description="Disordered" evidence="1">
    <location>
        <begin position="162"/>
        <end position="186"/>
    </location>
</feature>
<proteinExistence type="predicted"/>